<proteinExistence type="predicted"/>
<accession>A0A4D4MDF6</accession>
<evidence type="ECO:0000313" key="3">
    <source>
        <dbReference type="Proteomes" id="UP000302139"/>
    </source>
</evidence>
<feature type="compositionally biased region" description="Basic and acidic residues" evidence="1">
    <location>
        <begin position="13"/>
        <end position="28"/>
    </location>
</feature>
<dbReference type="EMBL" id="BJHX01000003">
    <property type="protein sequence ID" value="GDY69933.1"/>
    <property type="molecule type" value="Genomic_DNA"/>
</dbReference>
<gene>
    <name evidence="2" type="ORF">SAV14893_093260</name>
</gene>
<evidence type="ECO:0000313" key="2">
    <source>
        <dbReference type="EMBL" id="GDY69933.1"/>
    </source>
</evidence>
<name>A0A4D4MDF6_STRAX</name>
<evidence type="ECO:0000256" key="1">
    <source>
        <dbReference type="SAM" id="MobiDB-lite"/>
    </source>
</evidence>
<sequence length="126" mass="12755">MNCGSAFDAVTDGQDRQAQEDGFGHAGRHFDVGASSGQVLSGGAKDHRVERAGQCLLEALAGEPVPGGVLGISLVDLESDLAIAGGTVPVATCFGESFGSPKPISSTMVTSMAAASQPKAREARRP</sequence>
<comment type="caution">
    <text evidence="2">The sequence shown here is derived from an EMBL/GenBank/DDBJ whole genome shotgun (WGS) entry which is preliminary data.</text>
</comment>
<feature type="region of interest" description="Disordered" evidence="1">
    <location>
        <begin position="1"/>
        <end position="28"/>
    </location>
</feature>
<dbReference type="Proteomes" id="UP000302139">
    <property type="component" value="Unassembled WGS sequence"/>
</dbReference>
<protein>
    <submittedName>
        <fullName evidence="2">Uncharacterized protein</fullName>
    </submittedName>
</protein>
<organism evidence="2 3">
    <name type="scientific">Streptomyces avermitilis</name>
    <dbReference type="NCBI Taxonomy" id="33903"/>
    <lineage>
        <taxon>Bacteria</taxon>
        <taxon>Bacillati</taxon>
        <taxon>Actinomycetota</taxon>
        <taxon>Actinomycetes</taxon>
        <taxon>Kitasatosporales</taxon>
        <taxon>Streptomycetaceae</taxon>
        <taxon>Streptomyces</taxon>
    </lineage>
</organism>
<reference evidence="2 3" key="1">
    <citation type="submission" date="2019-04" db="EMBL/GenBank/DDBJ databases">
        <title>Draft genome sequences of Streptomyces avermitilis NBRC 14893.</title>
        <authorList>
            <person name="Komaki H."/>
            <person name="Tamura T."/>
            <person name="Hosoyama A."/>
        </authorList>
    </citation>
    <scope>NUCLEOTIDE SEQUENCE [LARGE SCALE GENOMIC DNA]</scope>
    <source>
        <strain evidence="2 3">NBRC 14893</strain>
    </source>
</reference>
<dbReference type="AlphaFoldDB" id="A0A4D4MDF6"/>